<keyword evidence="1" id="KW-0812">Transmembrane</keyword>
<dbReference type="NCBIfam" id="NF045611">
    <property type="entry name" value="small_CydP"/>
    <property type="match status" value="1"/>
</dbReference>
<sequence>MFKSSLRRDVVIILLVKLAILISIKIIWFDAPSIPQNGSARVAEHLLESRSQNFEGGPR</sequence>
<keyword evidence="1" id="KW-0472">Membrane</keyword>
<gene>
    <name evidence="2" type="ORF">CL52_06630</name>
    <name evidence="3" type="ORF">SAMN05660875_104243</name>
</gene>
<reference evidence="3 5" key="2">
    <citation type="submission" date="2016-10" db="EMBL/GenBank/DDBJ databases">
        <authorList>
            <person name="Varghese N."/>
            <person name="Submissions S."/>
        </authorList>
    </citation>
    <scope>NUCLEOTIDE SEQUENCE [LARGE SCALE GENOMIC DNA]</scope>
    <source>
        <strain evidence="3 5">DSM 6083</strain>
    </source>
</reference>
<protein>
    <submittedName>
        <fullName evidence="2">Uncharacterized protein</fullName>
    </submittedName>
</protein>
<feature type="transmembrane region" description="Helical" evidence="1">
    <location>
        <begin position="12"/>
        <end position="29"/>
    </location>
</feature>
<reference evidence="2 4" key="3">
    <citation type="journal article" name="Genome Announc.">
        <title>Complete Genome Sequence of Pseudomonas balearica DSM 6083T.</title>
        <authorList>
            <person name="Bennasar-Figueras A."/>
            <person name="Salva-Serra F."/>
            <person name="Jaen-Luchoro D."/>
            <person name="Segui C."/>
            <person name="Aliaga F."/>
            <person name="Busquets A."/>
            <person name="Gomila M."/>
            <person name="Moore E.R."/>
            <person name="Lalucat J."/>
        </authorList>
    </citation>
    <scope>NUCLEOTIDE SEQUENCE [LARGE SCALE GENOMIC DNA]</scope>
    <source>
        <strain evidence="4">DSM 6083</strain>
        <strain evidence="2">DSM6083</strain>
    </source>
</reference>
<dbReference type="InterPro" id="IPR054636">
    <property type="entry name" value="CydP"/>
</dbReference>
<evidence type="ECO:0000313" key="3">
    <source>
        <dbReference type="EMBL" id="SDM36956.1"/>
    </source>
</evidence>
<name>A0A8D3Y015_9GAMM</name>
<reference evidence="4" key="1">
    <citation type="submission" date="2014-03" db="EMBL/GenBank/DDBJ databases">
        <title>Complete genome of Pseudomonas balearica DSM 6083T, a sewage water isolate from an enrichment with 2-methylnaphthalene.</title>
        <authorList>
            <person name="Salva-Serra F."/>
            <person name="Jaen-Luchoro D."/>
            <person name="Busquets A."/>
            <person name="Pena A."/>
            <person name="Gomila M."/>
            <person name="Bosch R."/>
            <person name="Nogales B."/>
            <person name="Garcia-Valdes E."/>
            <person name="Lalucat J."/>
            <person name="Bennasar A."/>
        </authorList>
    </citation>
    <scope>NUCLEOTIDE SEQUENCE [LARGE SCALE GENOMIC DNA]</scope>
    <source>
        <strain evidence="4">DSM 6083</strain>
    </source>
</reference>
<dbReference type="GeneID" id="77259592"/>
<proteinExistence type="predicted"/>
<evidence type="ECO:0000313" key="4">
    <source>
        <dbReference type="Proteomes" id="UP000031271"/>
    </source>
</evidence>
<keyword evidence="1" id="KW-1133">Transmembrane helix</keyword>
<dbReference type="EMBL" id="FNHO01000004">
    <property type="protein sequence ID" value="SDM36956.1"/>
    <property type="molecule type" value="Genomic_DNA"/>
</dbReference>
<keyword evidence="5" id="KW-1185">Reference proteome</keyword>
<dbReference type="Proteomes" id="UP000182276">
    <property type="component" value="Unassembled WGS sequence"/>
</dbReference>
<organism evidence="2 4">
    <name type="scientific">Stutzerimonas balearica DSM 6083</name>
    <dbReference type="NCBI Taxonomy" id="1123016"/>
    <lineage>
        <taxon>Bacteria</taxon>
        <taxon>Pseudomonadati</taxon>
        <taxon>Pseudomonadota</taxon>
        <taxon>Gammaproteobacteria</taxon>
        <taxon>Pseudomonadales</taxon>
        <taxon>Pseudomonadaceae</taxon>
        <taxon>Stutzerimonas</taxon>
    </lineage>
</organism>
<dbReference type="RefSeq" id="WP_043219204.1">
    <property type="nucleotide sequence ID" value="NZ_CP007511.1"/>
</dbReference>
<dbReference type="EMBL" id="CP007511">
    <property type="protein sequence ID" value="AJE14734.1"/>
    <property type="molecule type" value="Genomic_DNA"/>
</dbReference>
<dbReference type="AlphaFoldDB" id="A0A8D3Y015"/>
<dbReference type="Proteomes" id="UP000031271">
    <property type="component" value="Chromosome"/>
</dbReference>
<evidence type="ECO:0000256" key="1">
    <source>
        <dbReference type="SAM" id="Phobius"/>
    </source>
</evidence>
<evidence type="ECO:0000313" key="5">
    <source>
        <dbReference type="Proteomes" id="UP000182276"/>
    </source>
</evidence>
<accession>A0A8D3Y015</accession>
<dbReference type="KEGG" id="pbm:CL52_06630"/>
<evidence type="ECO:0000313" key="2">
    <source>
        <dbReference type="EMBL" id="AJE14734.1"/>
    </source>
</evidence>